<name>A0A444WAF2_9FLAO</name>
<dbReference type="AlphaFoldDB" id="A0A444WAF2"/>
<dbReference type="EMBL" id="JUIW01000006">
    <property type="protein sequence ID" value="RYJ42773.1"/>
    <property type="molecule type" value="Genomic_DNA"/>
</dbReference>
<reference evidence="3 4" key="1">
    <citation type="submission" date="2014-12" db="EMBL/GenBank/DDBJ databases">
        <title>Genome sequence of Flavobacterium beibuense RSKm HC5.</title>
        <authorList>
            <person name="Kim J.F."/>
            <person name="Song J.Y."/>
            <person name="Kwak M.-J."/>
            <person name="Lee S.-W."/>
        </authorList>
    </citation>
    <scope>NUCLEOTIDE SEQUENCE [LARGE SCALE GENOMIC DNA]</scope>
    <source>
        <strain evidence="3 4">RSKm HC5</strain>
    </source>
</reference>
<dbReference type="SUPFAM" id="SSF50494">
    <property type="entry name" value="Trypsin-like serine proteases"/>
    <property type="match status" value="1"/>
</dbReference>
<evidence type="ECO:0000313" key="3">
    <source>
        <dbReference type="EMBL" id="RYJ42773.1"/>
    </source>
</evidence>
<keyword evidence="4" id="KW-1185">Reference proteome</keyword>
<dbReference type="Pfam" id="PF18962">
    <property type="entry name" value="Por_Secre_tail"/>
    <property type="match status" value="1"/>
</dbReference>
<sequence length="737" mass="82138">MRKTILFLFLILSLVQIYGQERSQQNDSRVYLPLIEKQYVEDKIATDAKTPLYEFAILTDVDYTTTNSGTWTELPNGDRVWKLRFTSDNAKNIHFWIRNFFIPKGALLYAYPEGHRQEADIYDSLQNNNPSYFGIWPISGGDVWLEYYEPGNIKGLGRFELFKAGLGYQNVATKSTNDILSLSCNFDVECFMDGIENIKNHCKKSVTMILGGTDEGAFLASGALINNTLNDGTPYILSANHAWVDTAMYTFRFNWINPNPDCPSSGWGDQSINENQTVSGATLRARRAQTDFLLMEINTDLPEEWNLVWSGWDRSGIPSLFTFGIHHPAGDIMKICRDFDSPEILDEDNGDIKWLINNWEIGTTEGGSSGSPLYTDQGEIIGQLWAGASACNGSNPNGALDVYGRFDVSWNAGITPDTRLKEWLDPADTGQLSVGFYPPLPTYSLDGEIRFIDQGTSICGDGIESVIRIVNNGSSVISQAVIQYSINDNTPQNIYWEGNLSENEAEVLYLPNILGDNGNNSFVVNLLSINGVSDENQENDILEANFVKRIVPDNQIVLEILTDNFGEDISWQLTNENGAVLYSGDSYDDNQLYTQDMTLPNGCYLFSISDSYGDGLCCTQGNGYYSLTYNGILLQGGGDMGSGESINFKVEGELSIDKNSIENVKIYPNPSKGIYNIQLIDEGKEYILYNQLGQTLKVGSLNSKENILDISFLPTGIYKLWVGDISGDYTKFTLLKE</sequence>
<dbReference type="RefSeq" id="WP_129751005.1">
    <property type="nucleotide sequence ID" value="NZ_JUIW01000006.1"/>
</dbReference>
<evidence type="ECO:0000256" key="1">
    <source>
        <dbReference type="ARBA" id="ARBA00022729"/>
    </source>
</evidence>
<evidence type="ECO:0000313" key="4">
    <source>
        <dbReference type="Proteomes" id="UP000289775"/>
    </source>
</evidence>
<proteinExistence type="predicted"/>
<accession>A0A444WAF2</accession>
<comment type="caution">
    <text evidence="3">The sequence shown here is derived from an EMBL/GenBank/DDBJ whole genome shotgun (WGS) entry which is preliminary data.</text>
</comment>
<dbReference type="InterPro" id="IPR009003">
    <property type="entry name" value="Peptidase_S1_PA"/>
</dbReference>
<dbReference type="NCBIfam" id="TIGR04183">
    <property type="entry name" value="Por_Secre_tail"/>
    <property type="match status" value="1"/>
</dbReference>
<keyword evidence="1" id="KW-0732">Signal</keyword>
<evidence type="ECO:0000259" key="2">
    <source>
        <dbReference type="Pfam" id="PF18962"/>
    </source>
</evidence>
<protein>
    <submittedName>
        <fullName evidence="3">Lysyl endopeptidase</fullName>
    </submittedName>
</protein>
<dbReference type="InterPro" id="IPR026444">
    <property type="entry name" value="Secre_tail"/>
</dbReference>
<organism evidence="3 4">
    <name type="scientific">Flavobacterium beibuense</name>
    <dbReference type="NCBI Taxonomy" id="657326"/>
    <lineage>
        <taxon>Bacteria</taxon>
        <taxon>Pseudomonadati</taxon>
        <taxon>Bacteroidota</taxon>
        <taxon>Flavobacteriia</taxon>
        <taxon>Flavobacteriales</taxon>
        <taxon>Flavobacteriaceae</taxon>
        <taxon>Flavobacterium</taxon>
    </lineage>
</organism>
<dbReference type="OrthoDB" id="9342482at2"/>
<dbReference type="Gene3D" id="2.40.10.10">
    <property type="entry name" value="Trypsin-like serine proteases"/>
    <property type="match status" value="2"/>
</dbReference>
<feature type="domain" description="Secretion system C-terminal sorting" evidence="2">
    <location>
        <begin position="666"/>
        <end position="726"/>
    </location>
</feature>
<dbReference type="InterPro" id="IPR043504">
    <property type="entry name" value="Peptidase_S1_PA_chymotrypsin"/>
</dbReference>
<gene>
    <name evidence="3" type="ORF">NU09_1872</name>
</gene>
<dbReference type="Proteomes" id="UP000289775">
    <property type="component" value="Unassembled WGS sequence"/>
</dbReference>